<comment type="caution">
    <text evidence="2">The sequence shown here is derived from an EMBL/GenBank/DDBJ whole genome shotgun (WGS) entry which is preliminary data.</text>
</comment>
<keyword evidence="1" id="KW-0812">Transmembrane</keyword>
<evidence type="ECO:0000313" key="2">
    <source>
        <dbReference type="EMBL" id="TKR86650.1"/>
    </source>
</evidence>
<protein>
    <submittedName>
        <fullName evidence="2">Uncharacterized protein</fullName>
    </submittedName>
</protein>
<dbReference type="OrthoDB" id="8830751at2759"/>
<dbReference type="AlphaFoldDB" id="A0A4U5NTY3"/>
<keyword evidence="3" id="KW-1185">Reference proteome</keyword>
<accession>A0A4U5NTY3</accession>
<keyword evidence="1" id="KW-1133">Transmembrane helix</keyword>
<proteinExistence type="predicted"/>
<evidence type="ECO:0000256" key="1">
    <source>
        <dbReference type="SAM" id="Phobius"/>
    </source>
</evidence>
<keyword evidence="1" id="KW-0472">Membrane</keyword>
<sequence length="69" mass="8001">MSRVTLHLLIGQASRYFFCLHYATFCVVSAMLHAFLTSLHESLSLLVTPHFLIRHPINVSKSYLFLFYP</sequence>
<dbReference type="Proteomes" id="UP000298663">
    <property type="component" value="Unassembled WGS sequence"/>
</dbReference>
<reference evidence="2 3" key="1">
    <citation type="journal article" date="2015" name="Genome Biol.">
        <title>Comparative genomics of Steinernema reveals deeply conserved gene regulatory networks.</title>
        <authorList>
            <person name="Dillman A.R."/>
            <person name="Macchietto M."/>
            <person name="Porter C.F."/>
            <person name="Rogers A."/>
            <person name="Williams B."/>
            <person name="Antoshechkin I."/>
            <person name="Lee M.M."/>
            <person name="Goodwin Z."/>
            <person name="Lu X."/>
            <person name="Lewis E.E."/>
            <person name="Goodrich-Blair H."/>
            <person name="Stock S.P."/>
            <person name="Adams B.J."/>
            <person name="Sternberg P.W."/>
            <person name="Mortazavi A."/>
        </authorList>
    </citation>
    <scope>NUCLEOTIDE SEQUENCE [LARGE SCALE GENOMIC DNA]</scope>
    <source>
        <strain evidence="2 3">ALL</strain>
    </source>
</reference>
<reference evidence="2 3" key="2">
    <citation type="journal article" date="2019" name="G3 (Bethesda)">
        <title>Hybrid Assembly of the Genome of the Entomopathogenic Nematode Steinernema carpocapsae Identifies the X-Chromosome.</title>
        <authorList>
            <person name="Serra L."/>
            <person name="Macchietto M."/>
            <person name="Macias-Munoz A."/>
            <person name="McGill C.J."/>
            <person name="Rodriguez I.M."/>
            <person name="Rodriguez B."/>
            <person name="Murad R."/>
            <person name="Mortazavi A."/>
        </authorList>
    </citation>
    <scope>NUCLEOTIDE SEQUENCE [LARGE SCALE GENOMIC DNA]</scope>
    <source>
        <strain evidence="2 3">ALL</strain>
    </source>
</reference>
<dbReference type="EMBL" id="AZBU02000003">
    <property type="protein sequence ID" value="TKR86650.1"/>
    <property type="molecule type" value="Genomic_DNA"/>
</dbReference>
<name>A0A4U5NTY3_STECR</name>
<gene>
    <name evidence="2" type="ORF">L596_011198</name>
</gene>
<organism evidence="2 3">
    <name type="scientific">Steinernema carpocapsae</name>
    <name type="common">Entomopathogenic nematode</name>
    <dbReference type="NCBI Taxonomy" id="34508"/>
    <lineage>
        <taxon>Eukaryota</taxon>
        <taxon>Metazoa</taxon>
        <taxon>Ecdysozoa</taxon>
        <taxon>Nematoda</taxon>
        <taxon>Chromadorea</taxon>
        <taxon>Rhabditida</taxon>
        <taxon>Tylenchina</taxon>
        <taxon>Panagrolaimomorpha</taxon>
        <taxon>Strongyloidoidea</taxon>
        <taxon>Steinernematidae</taxon>
        <taxon>Steinernema</taxon>
    </lineage>
</organism>
<feature type="transmembrane region" description="Helical" evidence="1">
    <location>
        <begin position="16"/>
        <end position="36"/>
    </location>
</feature>
<evidence type="ECO:0000313" key="3">
    <source>
        <dbReference type="Proteomes" id="UP000298663"/>
    </source>
</evidence>